<dbReference type="AlphaFoldDB" id="A0A8X6NIB4"/>
<accession>A0A8X6NIB4</accession>
<feature type="transmembrane region" description="Helical" evidence="6">
    <location>
        <begin position="238"/>
        <end position="258"/>
    </location>
</feature>
<name>A0A8X6NIB4_NEPPI</name>
<dbReference type="PANTHER" id="PTHR16172:SF30">
    <property type="entry name" value="SUGAR BABY, ISOFORM C"/>
    <property type="match status" value="1"/>
</dbReference>
<evidence type="ECO:0000313" key="8">
    <source>
        <dbReference type="EMBL" id="GFT15713.1"/>
    </source>
</evidence>
<feature type="transmembrane region" description="Helical" evidence="6">
    <location>
        <begin position="31"/>
        <end position="48"/>
    </location>
</feature>
<evidence type="ECO:0000256" key="3">
    <source>
        <dbReference type="ARBA" id="ARBA00022692"/>
    </source>
</evidence>
<feature type="domain" description="Major facilitator superfamily (MFS) profile" evidence="7">
    <location>
        <begin position="352"/>
        <end position="537"/>
    </location>
</feature>
<evidence type="ECO:0000256" key="2">
    <source>
        <dbReference type="ARBA" id="ARBA00005241"/>
    </source>
</evidence>
<feature type="transmembrane region" description="Helical" evidence="6">
    <location>
        <begin position="91"/>
        <end position="110"/>
    </location>
</feature>
<feature type="transmembrane region" description="Helical" evidence="6">
    <location>
        <begin position="353"/>
        <end position="376"/>
    </location>
</feature>
<feature type="transmembrane region" description="Helical" evidence="6">
    <location>
        <begin position="388"/>
        <end position="410"/>
    </location>
</feature>
<keyword evidence="3 6" id="KW-0812">Transmembrane</keyword>
<comment type="subcellular location">
    <subcellularLocation>
        <location evidence="1">Membrane</location>
        <topology evidence="1">Multi-pass membrane protein</topology>
    </subcellularLocation>
</comment>
<feature type="transmembrane region" description="Helical" evidence="6">
    <location>
        <begin position="480"/>
        <end position="500"/>
    </location>
</feature>
<dbReference type="EMBL" id="BMAW01058327">
    <property type="protein sequence ID" value="GFT15713.1"/>
    <property type="molecule type" value="Genomic_DNA"/>
</dbReference>
<evidence type="ECO:0000256" key="5">
    <source>
        <dbReference type="ARBA" id="ARBA00023136"/>
    </source>
</evidence>
<organism evidence="8 9">
    <name type="scientific">Nephila pilipes</name>
    <name type="common">Giant wood spider</name>
    <name type="synonym">Nephila maculata</name>
    <dbReference type="NCBI Taxonomy" id="299642"/>
    <lineage>
        <taxon>Eukaryota</taxon>
        <taxon>Metazoa</taxon>
        <taxon>Ecdysozoa</taxon>
        <taxon>Arthropoda</taxon>
        <taxon>Chelicerata</taxon>
        <taxon>Arachnida</taxon>
        <taxon>Araneae</taxon>
        <taxon>Araneomorphae</taxon>
        <taxon>Entelegynae</taxon>
        <taxon>Araneoidea</taxon>
        <taxon>Nephilidae</taxon>
        <taxon>Nephila</taxon>
    </lineage>
</organism>
<comment type="similarity">
    <text evidence="2">Belongs to the major facilitator superfamily. MFSD6 family.</text>
</comment>
<dbReference type="InterPro" id="IPR036259">
    <property type="entry name" value="MFS_trans_sf"/>
</dbReference>
<feature type="transmembrane region" description="Helical" evidence="6">
    <location>
        <begin position="279"/>
        <end position="296"/>
    </location>
</feature>
<dbReference type="InterPro" id="IPR020846">
    <property type="entry name" value="MFS_dom"/>
</dbReference>
<feature type="transmembrane region" description="Helical" evidence="6">
    <location>
        <begin position="449"/>
        <end position="468"/>
    </location>
</feature>
<dbReference type="SUPFAM" id="SSF103473">
    <property type="entry name" value="MFS general substrate transporter"/>
    <property type="match status" value="1"/>
</dbReference>
<dbReference type="OrthoDB" id="515887at2759"/>
<evidence type="ECO:0000313" key="9">
    <source>
        <dbReference type="Proteomes" id="UP000887013"/>
    </source>
</evidence>
<evidence type="ECO:0000256" key="1">
    <source>
        <dbReference type="ARBA" id="ARBA00004141"/>
    </source>
</evidence>
<feature type="transmembrane region" description="Helical" evidence="6">
    <location>
        <begin position="512"/>
        <end position="536"/>
    </location>
</feature>
<dbReference type="InterPro" id="IPR024989">
    <property type="entry name" value="MFS_assoc_dom"/>
</dbReference>
<reference evidence="8" key="1">
    <citation type="submission" date="2020-08" db="EMBL/GenBank/DDBJ databases">
        <title>Multicomponent nature underlies the extraordinary mechanical properties of spider dragline silk.</title>
        <authorList>
            <person name="Kono N."/>
            <person name="Nakamura H."/>
            <person name="Mori M."/>
            <person name="Yoshida Y."/>
            <person name="Ohtoshi R."/>
            <person name="Malay A.D."/>
            <person name="Moran D.A.P."/>
            <person name="Tomita M."/>
            <person name="Numata K."/>
            <person name="Arakawa K."/>
        </authorList>
    </citation>
    <scope>NUCLEOTIDE SEQUENCE</scope>
</reference>
<proteinExistence type="inferred from homology"/>
<dbReference type="GO" id="GO:0016020">
    <property type="term" value="C:membrane"/>
    <property type="evidence" value="ECO:0007669"/>
    <property type="project" value="UniProtKB-SubCell"/>
</dbReference>
<gene>
    <name evidence="8" type="primary">NCL1_40913</name>
    <name evidence="8" type="ORF">NPIL_22131</name>
</gene>
<evidence type="ECO:0000259" key="7">
    <source>
        <dbReference type="PROSITE" id="PS50850"/>
    </source>
</evidence>
<comment type="caution">
    <text evidence="8">The sequence shown here is derived from an EMBL/GenBank/DDBJ whole genome shotgun (WGS) entry which is preliminary data.</text>
</comment>
<dbReference type="Gene3D" id="1.20.1250.20">
    <property type="entry name" value="MFS general substrate transporter like domains"/>
    <property type="match status" value="2"/>
</dbReference>
<feature type="transmembrane region" description="Helical" evidence="6">
    <location>
        <begin position="417"/>
        <end position="437"/>
    </location>
</feature>
<dbReference type="Pfam" id="PF12832">
    <property type="entry name" value="MFS_1_like"/>
    <property type="match status" value="1"/>
</dbReference>
<evidence type="ECO:0000256" key="4">
    <source>
        <dbReference type="ARBA" id="ARBA00022989"/>
    </source>
</evidence>
<evidence type="ECO:0000256" key="6">
    <source>
        <dbReference type="SAM" id="Phobius"/>
    </source>
</evidence>
<keyword evidence="5 6" id="KW-0472">Membrane</keyword>
<feature type="transmembrane region" description="Helical" evidence="6">
    <location>
        <begin position="308"/>
        <end position="329"/>
    </location>
</feature>
<dbReference type="InterPro" id="IPR051717">
    <property type="entry name" value="MFS_MFSD6"/>
</dbReference>
<dbReference type="Proteomes" id="UP000887013">
    <property type="component" value="Unassembled WGS sequence"/>
</dbReference>
<dbReference type="GO" id="GO:0022857">
    <property type="term" value="F:transmembrane transporter activity"/>
    <property type="evidence" value="ECO:0007669"/>
    <property type="project" value="InterPro"/>
</dbReference>
<keyword evidence="9" id="KW-1185">Reference proteome</keyword>
<sequence length="537" mass="58720">MSESPLYLMEEVKTSQENEESTFRKLLPIKAHYVLIFGGSSAIFPYIYIYAKSLGITADAVGYVTAALWCATVISRPILGGLADHFQKFKLMLTCMLVISIASALGLSFIPQPPNLASNSTTNSSVICLQNNSYLVEFKTDTCTSSLSLCADKCSFSCYLCESDTAVCVDANASLFIQPVCSEKLARRELLDGLSLNCTERLISKCNNNSETKNCFNYTVNGSGDSGSSVVQNAPLQLGLFSCFALMFFVCQTTVESLTDAACGNALEGKMELYGRQRMWGTIGWGIFSLLAGYLNHVGTIASNITSYWPGFYMSVVFYSLDIGAFWKIQMKHVKSERNIFKDVGKLLLKTKIVLFILQVTCVGLIRGVFLTYLLWYLESLGASQLLLGSITAIQSFLGEVIFMFISGWIIRKIGHLNVFALSFVAHGARFLAYSFLKEPLWGLLIEVLQGPAFGSFFAALTSYVRLVAPTGAEATVQGIALAALEGVGMALGNVLGGYWVHNLGVRVTFFWSGILCMIFGVISCIISGLVSWNFIK</sequence>
<feature type="transmembrane region" description="Helical" evidence="6">
    <location>
        <begin position="60"/>
        <end position="79"/>
    </location>
</feature>
<protein>
    <submittedName>
        <fullName evidence="8">Major facilitator superfamily domain-containing protein 6</fullName>
    </submittedName>
</protein>
<dbReference type="PROSITE" id="PS50850">
    <property type="entry name" value="MFS"/>
    <property type="match status" value="1"/>
</dbReference>
<keyword evidence="4 6" id="KW-1133">Transmembrane helix</keyword>
<dbReference type="PANTHER" id="PTHR16172">
    <property type="entry name" value="MAJOR FACILITATOR SUPERFAMILY DOMAIN-CONTAINING PROTEIN 6-LIKE"/>
    <property type="match status" value="1"/>
</dbReference>